<keyword evidence="3" id="KW-1185">Reference proteome</keyword>
<protein>
    <submittedName>
        <fullName evidence="2">Uncharacterized protein</fullName>
    </submittedName>
</protein>
<dbReference type="EMBL" id="JAMZMM010000019">
    <property type="protein sequence ID" value="MCP2727553.1"/>
    <property type="molecule type" value="Genomic_DNA"/>
</dbReference>
<evidence type="ECO:0000313" key="2">
    <source>
        <dbReference type="EMBL" id="MCP2727553.1"/>
    </source>
</evidence>
<gene>
    <name evidence="2" type="ORF">NJ959_03565</name>
</gene>
<reference evidence="2" key="1">
    <citation type="submission" date="2022-06" db="EMBL/GenBank/DDBJ databases">
        <title>New cyanobacteria of genus Symplocastrum in benthos of Lake Baikal.</title>
        <authorList>
            <person name="Sorokovikova E."/>
            <person name="Tikhonova I."/>
            <person name="Krasnopeev A."/>
            <person name="Evseev P."/>
            <person name="Gladkikh A."/>
            <person name="Belykh O."/>
        </authorList>
    </citation>
    <scope>NUCLEOTIDE SEQUENCE</scope>
    <source>
        <strain evidence="2">BBK-W-15</strain>
    </source>
</reference>
<dbReference type="AlphaFoldDB" id="A0AAE3GPJ1"/>
<keyword evidence="1" id="KW-0812">Transmembrane</keyword>
<accession>A0AAE3GPJ1</accession>
<dbReference type="RefSeq" id="WP_254010368.1">
    <property type="nucleotide sequence ID" value="NZ_JAMZMM010000019.1"/>
</dbReference>
<feature type="transmembrane region" description="Helical" evidence="1">
    <location>
        <begin position="61"/>
        <end position="80"/>
    </location>
</feature>
<keyword evidence="1" id="KW-0472">Membrane</keyword>
<evidence type="ECO:0000256" key="1">
    <source>
        <dbReference type="SAM" id="Phobius"/>
    </source>
</evidence>
<name>A0AAE3GPJ1_9CYAN</name>
<dbReference type="Proteomes" id="UP001204953">
    <property type="component" value="Unassembled WGS sequence"/>
</dbReference>
<keyword evidence="1" id="KW-1133">Transmembrane helix</keyword>
<evidence type="ECO:0000313" key="3">
    <source>
        <dbReference type="Proteomes" id="UP001204953"/>
    </source>
</evidence>
<proteinExistence type="predicted"/>
<comment type="caution">
    <text evidence="2">The sequence shown here is derived from an EMBL/GenBank/DDBJ whole genome shotgun (WGS) entry which is preliminary data.</text>
</comment>
<organism evidence="2 3">
    <name type="scientific">Limnofasciculus baicalensis BBK-W-15</name>
    <dbReference type="NCBI Taxonomy" id="2699891"/>
    <lineage>
        <taxon>Bacteria</taxon>
        <taxon>Bacillati</taxon>
        <taxon>Cyanobacteriota</taxon>
        <taxon>Cyanophyceae</taxon>
        <taxon>Coleofasciculales</taxon>
        <taxon>Coleofasciculaceae</taxon>
        <taxon>Limnofasciculus</taxon>
        <taxon>Limnofasciculus baicalensis</taxon>
    </lineage>
</organism>
<sequence length="105" mass="11825">MKHFCKDWLNEWCYNNNWSDLYIEGHQYWAFPPGAVMPEPIPPEVLRKLKAEKGLSGEEKLWSIGAVLLSLVAAILSYFLKSPMPIGLAFAFDAVTVALLEVEIG</sequence>